<dbReference type="Pfam" id="PF00155">
    <property type="entry name" value="Aminotran_1_2"/>
    <property type="match status" value="1"/>
</dbReference>
<dbReference type="InterPro" id="IPR015422">
    <property type="entry name" value="PyrdxlP-dep_Trfase_small"/>
</dbReference>
<evidence type="ECO:0000256" key="4">
    <source>
        <dbReference type="ARBA" id="ARBA00022898"/>
    </source>
</evidence>
<dbReference type="EMBL" id="CP002878">
    <property type="protein sequence ID" value="AEI80862.1"/>
    <property type="molecule type" value="Genomic_DNA"/>
</dbReference>
<evidence type="ECO:0000313" key="7">
    <source>
        <dbReference type="Proteomes" id="UP000006798"/>
    </source>
</evidence>
<proteinExistence type="predicted"/>
<dbReference type="SUPFAM" id="SSF53383">
    <property type="entry name" value="PLP-dependent transferases"/>
    <property type="match status" value="1"/>
</dbReference>
<dbReference type="Gene3D" id="3.90.1150.10">
    <property type="entry name" value="Aspartate Aminotransferase, domain 1"/>
    <property type="match status" value="1"/>
</dbReference>
<dbReference type="CDD" id="cd00609">
    <property type="entry name" value="AAT_like"/>
    <property type="match status" value="1"/>
</dbReference>
<dbReference type="PANTHER" id="PTHR42790:SF19">
    <property type="entry name" value="KYNURENINE_ALPHA-AMINOADIPATE AMINOTRANSFERASE, MITOCHONDRIAL"/>
    <property type="match status" value="1"/>
</dbReference>
<dbReference type="KEGG" id="cnc:CNE_2c19060"/>
<feature type="domain" description="Aminotransferase class I/classII large" evidence="5">
    <location>
        <begin position="59"/>
        <end position="249"/>
    </location>
</feature>
<protein>
    <submittedName>
        <fullName evidence="6">Aminotransferase</fullName>
        <ecNumber evidence="6">2.6.1.-</ecNumber>
    </submittedName>
</protein>
<evidence type="ECO:0000256" key="2">
    <source>
        <dbReference type="ARBA" id="ARBA00022576"/>
    </source>
</evidence>
<dbReference type="InterPro" id="IPR015424">
    <property type="entry name" value="PyrdxlP-dep_Trfase"/>
</dbReference>
<reference evidence="6 7" key="1">
    <citation type="journal article" date="2011" name="J. Bacteriol.">
        <title>Complete genome sequence of the type strain Cupriavidus necator N-1.</title>
        <authorList>
            <person name="Poehlein A."/>
            <person name="Kusian B."/>
            <person name="Friedrich B."/>
            <person name="Daniel R."/>
            <person name="Bowien B."/>
        </authorList>
    </citation>
    <scope>NUCLEOTIDE SEQUENCE [LARGE SCALE GENOMIC DNA]</scope>
    <source>
        <strain evidence="7">ATCC 43291 / DSM 13513 / CCUG 52238 / LMG 8453 / N-1</strain>
    </source>
</reference>
<dbReference type="Proteomes" id="UP000006798">
    <property type="component" value="Chromosome 2"/>
</dbReference>
<dbReference type="HOGENOM" id="CLU_017584_0_6_4"/>
<dbReference type="RefSeq" id="WP_013953545.1">
    <property type="nucleotide sequence ID" value="NC_015723.1"/>
</dbReference>
<accession>F8GRJ7</accession>
<dbReference type="AlphaFoldDB" id="F8GRJ7"/>
<dbReference type="EC" id="2.6.1.-" evidence="6"/>
<name>F8GRJ7_CUPNN</name>
<dbReference type="InterPro" id="IPR015421">
    <property type="entry name" value="PyrdxlP-dep_Trfase_major"/>
</dbReference>
<dbReference type="GO" id="GO:0030170">
    <property type="term" value="F:pyridoxal phosphate binding"/>
    <property type="evidence" value="ECO:0007669"/>
    <property type="project" value="InterPro"/>
</dbReference>
<gene>
    <name evidence="6" type="ordered locus">CNE_2c19060</name>
</gene>
<evidence type="ECO:0000256" key="1">
    <source>
        <dbReference type="ARBA" id="ARBA00001933"/>
    </source>
</evidence>
<dbReference type="Gene3D" id="3.40.640.10">
    <property type="entry name" value="Type I PLP-dependent aspartate aminotransferase-like (Major domain)"/>
    <property type="match status" value="1"/>
</dbReference>
<keyword evidence="2 6" id="KW-0032">Aminotransferase</keyword>
<dbReference type="InterPro" id="IPR004839">
    <property type="entry name" value="Aminotransferase_I/II_large"/>
</dbReference>
<evidence type="ECO:0000256" key="3">
    <source>
        <dbReference type="ARBA" id="ARBA00022679"/>
    </source>
</evidence>
<evidence type="ECO:0000259" key="5">
    <source>
        <dbReference type="Pfam" id="PF00155"/>
    </source>
</evidence>
<dbReference type="GO" id="GO:0008483">
    <property type="term" value="F:transaminase activity"/>
    <property type="evidence" value="ECO:0007669"/>
    <property type="project" value="UniProtKB-KW"/>
</dbReference>
<keyword evidence="4" id="KW-0663">Pyridoxal phosphate</keyword>
<evidence type="ECO:0000313" key="6">
    <source>
        <dbReference type="EMBL" id="AEI80862.1"/>
    </source>
</evidence>
<keyword evidence="3 6" id="KW-0808">Transferase</keyword>
<organism evidence="6 7">
    <name type="scientific">Cupriavidus necator (strain ATCC 43291 / DSM 13513 / CCUG 52238 / LMG 8453 / N-1)</name>
    <name type="common">Ralstonia eutropha</name>
    <dbReference type="NCBI Taxonomy" id="1042878"/>
    <lineage>
        <taxon>Bacteria</taxon>
        <taxon>Pseudomonadati</taxon>
        <taxon>Pseudomonadota</taxon>
        <taxon>Betaproteobacteria</taxon>
        <taxon>Burkholderiales</taxon>
        <taxon>Burkholderiaceae</taxon>
        <taxon>Cupriavidus</taxon>
    </lineage>
</organism>
<comment type="cofactor">
    <cofactor evidence="1">
        <name>pyridoxal 5'-phosphate</name>
        <dbReference type="ChEBI" id="CHEBI:597326"/>
    </cofactor>
</comment>
<sequence length="254" mass="26829">MNQTTTALQGGKEAFATRVGRVQSSAIRDLLKYSKAPGVISLAGGIPAPDLFDSAGLREALAAVLDSGDTAAFQYGLTEGEPALRDQIAQLLRLRGIVADPTSILVTSGSQQGLDLAARALLNPGDTVLVERPSYLAALQTFGLAEASIISVPSDEAGIDVDWIESYASRHPVRAIYVVPNFGNPSGRTLSLTRRRQLVDLAGRAGTYIIEDDPYGELRLCGNPVASILGLATGSAAQSRVLYLSSFSTRRADR</sequence>
<dbReference type="PANTHER" id="PTHR42790">
    <property type="entry name" value="AMINOTRANSFERASE"/>
    <property type="match status" value="1"/>
</dbReference>
<dbReference type="GO" id="GO:1901605">
    <property type="term" value="P:alpha-amino acid metabolic process"/>
    <property type="evidence" value="ECO:0007669"/>
    <property type="project" value="TreeGrafter"/>
</dbReference>
<dbReference type="InterPro" id="IPR050859">
    <property type="entry name" value="Class-I_PLP-dep_aminotransf"/>
</dbReference>
<dbReference type="GeneID" id="34306917"/>